<keyword evidence="4 11" id="KW-0812">Transmembrane</keyword>
<feature type="domain" description="Trichome birefringence-like C-terminal" evidence="12">
    <location>
        <begin position="133"/>
        <end position="439"/>
    </location>
</feature>
<dbReference type="STRING" id="40149.A0A0E0DZK2"/>
<evidence type="ECO:0000259" key="13">
    <source>
        <dbReference type="Pfam" id="PF14416"/>
    </source>
</evidence>
<dbReference type="Pfam" id="PF13839">
    <property type="entry name" value="PC-Esterase"/>
    <property type="match status" value="1"/>
</dbReference>
<evidence type="ECO:0000313" key="14">
    <source>
        <dbReference type="EnsemblPlants" id="OMERI06G10200.1"/>
    </source>
</evidence>
<reference evidence="14" key="1">
    <citation type="submission" date="2015-04" db="UniProtKB">
        <authorList>
            <consortium name="EnsemblPlants"/>
        </authorList>
    </citation>
    <scope>IDENTIFICATION</scope>
</reference>
<evidence type="ECO:0000259" key="12">
    <source>
        <dbReference type="Pfam" id="PF13839"/>
    </source>
</evidence>
<dbReference type="Pfam" id="PF14416">
    <property type="entry name" value="PMR5N"/>
    <property type="match status" value="1"/>
</dbReference>
<dbReference type="AlphaFoldDB" id="A0A0E0DZK2"/>
<keyword evidence="5" id="KW-0735">Signal-anchor</keyword>
<comment type="subcellular location">
    <subcellularLocation>
        <location evidence="1">Golgi apparatus membrane</location>
        <topology evidence="1">Single-pass type II membrane protein</topology>
    </subcellularLocation>
</comment>
<evidence type="ECO:0000256" key="7">
    <source>
        <dbReference type="ARBA" id="ARBA00023034"/>
    </source>
</evidence>
<dbReference type="EnsemblPlants" id="OMERI06G10200.1">
    <property type="protein sequence ID" value="OMERI06G10200.1"/>
    <property type="gene ID" value="OMERI06G10200"/>
</dbReference>
<keyword evidence="6 11" id="KW-1133">Transmembrane helix</keyword>
<feature type="domain" description="Trichome birefringence-like N-terminal" evidence="13">
    <location>
        <begin position="72"/>
        <end position="132"/>
    </location>
</feature>
<accession>A0A0E0DZK2</accession>
<evidence type="ECO:0000256" key="11">
    <source>
        <dbReference type="SAM" id="Phobius"/>
    </source>
</evidence>
<organism evidence="14">
    <name type="scientific">Oryza meridionalis</name>
    <dbReference type="NCBI Taxonomy" id="40149"/>
    <lineage>
        <taxon>Eukaryota</taxon>
        <taxon>Viridiplantae</taxon>
        <taxon>Streptophyta</taxon>
        <taxon>Embryophyta</taxon>
        <taxon>Tracheophyta</taxon>
        <taxon>Spermatophyta</taxon>
        <taxon>Magnoliopsida</taxon>
        <taxon>Liliopsida</taxon>
        <taxon>Poales</taxon>
        <taxon>Poaceae</taxon>
        <taxon>BOP clade</taxon>
        <taxon>Oryzoideae</taxon>
        <taxon>Oryzeae</taxon>
        <taxon>Oryzinae</taxon>
        <taxon>Oryza</taxon>
    </lineage>
</organism>
<dbReference type="GO" id="GO:0000139">
    <property type="term" value="C:Golgi membrane"/>
    <property type="evidence" value="ECO:0007669"/>
    <property type="project" value="UniProtKB-SubCell"/>
</dbReference>
<evidence type="ECO:0000256" key="5">
    <source>
        <dbReference type="ARBA" id="ARBA00022968"/>
    </source>
</evidence>
<evidence type="ECO:0000256" key="6">
    <source>
        <dbReference type="ARBA" id="ARBA00022989"/>
    </source>
</evidence>
<dbReference type="PANTHER" id="PTHR32285">
    <property type="entry name" value="PROTEIN TRICHOME BIREFRINGENCE-LIKE 9-RELATED"/>
    <property type="match status" value="1"/>
</dbReference>
<proteinExistence type="inferred from homology"/>
<dbReference type="Gramene" id="OMERI06G10200.1">
    <property type="protein sequence ID" value="OMERI06G10200.1"/>
    <property type="gene ID" value="OMERI06G10200"/>
</dbReference>
<evidence type="ECO:0000256" key="10">
    <source>
        <dbReference type="ARBA" id="ARBA00023180"/>
    </source>
</evidence>
<evidence type="ECO:0000256" key="3">
    <source>
        <dbReference type="ARBA" id="ARBA00022679"/>
    </source>
</evidence>
<name>A0A0E0DZK2_9ORYZ</name>
<dbReference type="InterPro" id="IPR026057">
    <property type="entry name" value="TBL_C"/>
</dbReference>
<evidence type="ECO:0000256" key="1">
    <source>
        <dbReference type="ARBA" id="ARBA00004323"/>
    </source>
</evidence>
<feature type="transmembrane region" description="Helical" evidence="11">
    <location>
        <begin position="17"/>
        <end position="35"/>
    </location>
</feature>
<keyword evidence="9" id="KW-1015">Disulfide bond</keyword>
<dbReference type="Proteomes" id="UP000008021">
    <property type="component" value="Chromosome 6"/>
</dbReference>
<comment type="similarity">
    <text evidence="2">Belongs to the PC-esterase family. TBL subfamily.</text>
</comment>
<evidence type="ECO:0000256" key="9">
    <source>
        <dbReference type="ARBA" id="ARBA00023157"/>
    </source>
</evidence>
<reference evidence="14" key="2">
    <citation type="submission" date="2018-05" db="EMBL/GenBank/DDBJ databases">
        <title>OmerRS3 (Oryza meridionalis Reference Sequence Version 3).</title>
        <authorList>
            <person name="Zhang J."/>
            <person name="Kudrna D."/>
            <person name="Lee S."/>
            <person name="Talag J."/>
            <person name="Welchert J."/>
            <person name="Wing R.A."/>
        </authorList>
    </citation>
    <scope>NUCLEOTIDE SEQUENCE [LARGE SCALE GENOMIC DNA]</scope>
    <source>
        <strain evidence="14">cv. OR44</strain>
    </source>
</reference>
<keyword evidence="8 11" id="KW-0472">Membrane</keyword>
<dbReference type="InterPro" id="IPR029962">
    <property type="entry name" value="TBL"/>
</dbReference>
<sequence>MAAAEVEHSGSFLPKKLVAFALCAIFTLFLIYFSSPPLIISSTTNLLSQFQTRARARTTDLSTHLPGVAVWKQCDYSDGKWVWDGDHGGAAAAGGARYDSENCDMKMTYKCVINGKPDGGYLHWRWQPASCNLPALDPAAFLRLLRGKRLAFVGDSTARNQAEALVCHLATAARPVTVRRDEERLGRKFWRWAFPAPHDVNVSTYWSPFLVRSEGHSEDYGMAHEVVILDALTEPWASDLAAMDVMVISAGHWFPHSAVYYDDGEIVGVHGRPDMNRTEMSAPSVYRKVLRRALEHVIDAAMAASSAGKLELVVVETIAPAHFDGRYSWNHHDACSRQRPYDGDVDGEANVGDTEAELRKAVLEEVAAAAAARRRRPGLRFEVLDVTRLAAMRPDAHPGVYIYRNAYGGGPVPETAANDCLHWCAPGPVDTFNDILMQMIAGGG</sequence>
<evidence type="ECO:0000256" key="4">
    <source>
        <dbReference type="ARBA" id="ARBA00022692"/>
    </source>
</evidence>
<evidence type="ECO:0000313" key="15">
    <source>
        <dbReference type="Proteomes" id="UP000008021"/>
    </source>
</evidence>
<dbReference type="InterPro" id="IPR025846">
    <property type="entry name" value="TBL_N"/>
</dbReference>
<protein>
    <submittedName>
        <fullName evidence="14">Uncharacterized protein</fullName>
    </submittedName>
</protein>
<dbReference type="PANTHER" id="PTHR32285:SF156">
    <property type="entry name" value="TRICHOME BIREFRINGENCE-LIKE N-TERMINAL DOMAIN-CONTAINING PROTEIN"/>
    <property type="match status" value="1"/>
</dbReference>
<dbReference type="eggNOG" id="ENOG502QQXW">
    <property type="taxonomic scope" value="Eukaryota"/>
</dbReference>
<evidence type="ECO:0000256" key="8">
    <source>
        <dbReference type="ARBA" id="ARBA00023136"/>
    </source>
</evidence>
<keyword evidence="10" id="KW-0325">Glycoprotein</keyword>
<keyword evidence="15" id="KW-1185">Reference proteome</keyword>
<dbReference type="GO" id="GO:1990538">
    <property type="term" value="F:xylan O-acetyltransferase activity"/>
    <property type="evidence" value="ECO:0007669"/>
    <property type="project" value="UniProtKB-ARBA"/>
</dbReference>
<dbReference type="HOGENOM" id="CLU_020953_6_0_1"/>
<keyword evidence="3" id="KW-0808">Transferase</keyword>
<evidence type="ECO:0000256" key="2">
    <source>
        <dbReference type="ARBA" id="ARBA00007727"/>
    </source>
</evidence>
<keyword evidence="7" id="KW-0333">Golgi apparatus</keyword>